<organism evidence="2">
    <name type="scientific">Cladocopium goreaui</name>
    <dbReference type="NCBI Taxonomy" id="2562237"/>
    <lineage>
        <taxon>Eukaryota</taxon>
        <taxon>Sar</taxon>
        <taxon>Alveolata</taxon>
        <taxon>Dinophyceae</taxon>
        <taxon>Suessiales</taxon>
        <taxon>Symbiodiniaceae</taxon>
        <taxon>Cladocopium</taxon>
    </lineage>
</organism>
<reference evidence="2" key="1">
    <citation type="submission" date="2022-10" db="EMBL/GenBank/DDBJ databases">
        <authorList>
            <person name="Chen Y."/>
            <person name="Dougan E. K."/>
            <person name="Chan C."/>
            <person name="Rhodes N."/>
            <person name="Thang M."/>
        </authorList>
    </citation>
    <scope>NUCLEOTIDE SEQUENCE</scope>
</reference>
<evidence type="ECO:0000313" key="4">
    <source>
        <dbReference type="EMBL" id="CAL4760063.1"/>
    </source>
</evidence>
<reference evidence="3" key="2">
    <citation type="submission" date="2024-04" db="EMBL/GenBank/DDBJ databases">
        <authorList>
            <person name="Chen Y."/>
            <person name="Shah S."/>
            <person name="Dougan E. K."/>
            <person name="Thang M."/>
            <person name="Chan C."/>
        </authorList>
    </citation>
    <scope>NUCLEOTIDE SEQUENCE [LARGE SCALE GENOMIC DNA]</scope>
</reference>
<dbReference type="EMBL" id="CAMXCT020000032">
    <property type="protein sequence ID" value="CAL1126126.1"/>
    <property type="molecule type" value="Genomic_DNA"/>
</dbReference>
<sequence length="392" mass="44686">MGRSADSRYDSRERSRGQNLILRPRQSPQGRRSSRSPEGRRDGRDRSRRRDSRPRRREPRESPTRRRDERDRRDERRDEKRDERRGERVELRPSRVERDSTNPKDPNSNPNSTKDNGRQTQTRTDGRRSKEPQRDQGADRADRAREARPAARSPARKPPADRSDRKEKDAGKKSVADGGSEIKPIWTCKQCRTSMFGHLEECTKCHTTKPELDLRFVQVWNVPPDVAKKTLQWFQKKAGGASAELAPVGAQLVTAAEMQTAILEMKAIPEAEKMVAAIEKWKVGIPKMKAKVISQQDFENFLEKSKTHLVFVKNLPEDIEDEGDIKLMAKDIKKATIGTHPTHGRFAMIEATNHEAARACVDVFNIPHSGGVMTAELTTAYQQETVLKASKK</sequence>
<evidence type="ECO:0000313" key="2">
    <source>
        <dbReference type="EMBL" id="CAI3972751.1"/>
    </source>
</evidence>
<evidence type="ECO:0000313" key="3">
    <source>
        <dbReference type="EMBL" id="CAL1126126.1"/>
    </source>
</evidence>
<feature type="compositionally biased region" description="Basic and acidic residues" evidence="1">
    <location>
        <begin position="158"/>
        <end position="175"/>
    </location>
</feature>
<feature type="compositionally biased region" description="Polar residues" evidence="1">
    <location>
        <begin position="103"/>
        <end position="114"/>
    </location>
</feature>
<dbReference type="EMBL" id="CAMXCT010000032">
    <property type="protein sequence ID" value="CAI3972751.1"/>
    <property type="molecule type" value="Genomic_DNA"/>
</dbReference>
<feature type="region of interest" description="Disordered" evidence="1">
    <location>
        <begin position="1"/>
        <end position="179"/>
    </location>
</feature>
<accession>A0A9P1BG29</accession>
<gene>
    <name evidence="2" type="ORF">C1SCF055_LOCUS1311</name>
</gene>
<feature type="compositionally biased region" description="Basic and acidic residues" evidence="1">
    <location>
        <begin position="58"/>
        <end position="102"/>
    </location>
</feature>
<feature type="non-terminal residue" evidence="2">
    <location>
        <position position="1"/>
    </location>
</feature>
<feature type="compositionally biased region" description="Basic and acidic residues" evidence="1">
    <location>
        <begin position="35"/>
        <end position="45"/>
    </location>
</feature>
<proteinExistence type="predicted"/>
<protein>
    <submittedName>
        <fullName evidence="4">N(6)-L-threonylcarbamoyladenine synthase</fullName>
    </submittedName>
</protein>
<name>A0A9P1BG29_9DINO</name>
<evidence type="ECO:0000313" key="5">
    <source>
        <dbReference type="Proteomes" id="UP001152797"/>
    </source>
</evidence>
<dbReference type="EMBL" id="CAMXCT030000032">
    <property type="protein sequence ID" value="CAL4760063.1"/>
    <property type="molecule type" value="Genomic_DNA"/>
</dbReference>
<dbReference type="AlphaFoldDB" id="A0A9P1BG29"/>
<dbReference type="OrthoDB" id="446717at2759"/>
<keyword evidence="5" id="KW-1185">Reference proteome</keyword>
<feature type="compositionally biased region" description="Basic and acidic residues" evidence="1">
    <location>
        <begin position="124"/>
        <end position="149"/>
    </location>
</feature>
<feature type="compositionally biased region" description="Basic residues" evidence="1">
    <location>
        <begin position="46"/>
        <end position="57"/>
    </location>
</feature>
<dbReference type="Proteomes" id="UP001152797">
    <property type="component" value="Unassembled WGS sequence"/>
</dbReference>
<comment type="caution">
    <text evidence="2">The sequence shown here is derived from an EMBL/GenBank/DDBJ whole genome shotgun (WGS) entry which is preliminary data.</text>
</comment>
<evidence type="ECO:0000256" key="1">
    <source>
        <dbReference type="SAM" id="MobiDB-lite"/>
    </source>
</evidence>
<feature type="compositionally biased region" description="Basic and acidic residues" evidence="1">
    <location>
        <begin position="1"/>
        <end position="16"/>
    </location>
</feature>